<feature type="region of interest" description="Disordered" evidence="1">
    <location>
        <begin position="24"/>
        <end position="72"/>
    </location>
</feature>
<keyword evidence="2" id="KW-0732">Signal</keyword>
<evidence type="ECO:0000313" key="4">
    <source>
        <dbReference type="Proteomes" id="UP000295781"/>
    </source>
</evidence>
<name>A0A4P2Q7A9_SORCE</name>
<feature type="compositionally biased region" description="Basic and acidic residues" evidence="1">
    <location>
        <begin position="51"/>
        <end position="69"/>
    </location>
</feature>
<protein>
    <recommendedName>
        <fullName evidence="5">Calcineurin-like phosphoesterase domain-containing protein</fullName>
    </recommendedName>
</protein>
<dbReference type="Proteomes" id="UP000295781">
    <property type="component" value="Chromosome"/>
</dbReference>
<evidence type="ECO:0000313" key="3">
    <source>
        <dbReference type="EMBL" id="AUX25404.1"/>
    </source>
</evidence>
<organism evidence="3 4">
    <name type="scientific">Sorangium cellulosum</name>
    <name type="common">Polyangium cellulosum</name>
    <dbReference type="NCBI Taxonomy" id="56"/>
    <lineage>
        <taxon>Bacteria</taxon>
        <taxon>Pseudomonadati</taxon>
        <taxon>Myxococcota</taxon>
        <taxon>Polyangia</taxon>
        <taxon>Polyangiales</taxon>
        <taxon>Polyangiaceae</taxon>
        <taxon>Sorangium</taxon>
    </lineage>
</organism>
<dbReference type="EMBL" id="CP012670">
    <property type="protein sequence ID" value="AUX25404.1"/>
    <property type="molecule type" value="Genomic_DNA"/>
</dbReference>
<evidence type="ECO:0008006" key="5">
    <source>
        <dbReference type="Google" id="ProtNLM"/>
    </source>
</evidence>
<dbReference type="InterPro" id="IPR029052">
    <property type="entry name" value="Metallo-depent_PP-like"/>
</dbReference>
<dbReference type="RefSeq" id="WP_129352295.1">
    <property type="nucleotide sequence ID" value="NZ_CP012670.1"/>
</dbReference>
<dbReference type="CDD" id="cd00838">
    <property type="entry name" value="MPP_superfamily"/>
    <property type="match status" value="1"/>
</dbReference>
<feature type="signal peptide" evidence="2">
    <location>
        <begin position="1"/>
        <end position="27"/>
    </location>
</feature>
<dbReference type="OrthoDB" id="58809at2"/>
<proteinExistence type="predicted"/>
<dbReference type="AlphaFoldDB" id="A0A4P2Q7A9"/>
<dbReference type="PROSITE" id="PS51257">
    <property type="entry name" value="PROKAR_LIPOPROTEIN"/>
    <property type="match status" value="1"/>
</dbReference>
<sequence>MKRASMFGPSASLLSACLLSSSLPGCAEPSGKAPAAPGRLEPSLALAPSDPARDARRGPERPPRGERRAQAGPLELAVIGDAPYGEAQRAAFPRLLQAIRAAGVDGAVHVGDIKSGGSRCDDSYYRSIADAFATLDVPLVYTPGDNEWTDCHRATAGAYDPLERLGVLRSVFFSDPGVTLGLPRPVLSQATIPAHATFVENRMWFEASVVFSAVHVVGSGNGHAAWSDRDDPERRLAEVEARVAAAVDWIDRTFALARARRAAGVALFMQADTFSGPTTGFVEIVQRLATRARGFVRPVLLVQGDTHRYRVDRPLEAGSASYGVTAPVPNLTRVVVEGETVSEWLRLTVDPGAPMPFTWERVAVGG</sequence>
<evidence type="ECO:0000256" key="2">
    <source>
        <dbReference type="SAM" id="SignalP"/>
    </source>
</evidence>
<evidence type="ECO:0000256" key="1">
    <source>
        <dbReference type="SAM" id="MobiDB-lite"/>
    </source>
</evidence>
<feature type="chain" id="PRO_5020194927" description="Calcineurin-like phosphoesterase domain-containing protein" evidence="2">
    <location>
        <begin position="28"/>
        <end position="366"/>
    </location>
</feature>
<gene>
    <name evidence="3" type="ORF">SOCEGT47_059490</name>
</gene>
<accession>A0A4P2Q7A9</accession>
<dbReference type="SUPFAM" id="SSF56300">
    <property type="entry name" value="Metallo-dependent phosphatases"/>
    <property type="match status" value="1"/>
</dbReference>
<reference evidence="3 4" key="1">
    <citation type="submission" date="2015-09" db="EMBL/GenBank/DDBJ databases">
        <title>Sorangium comparison.</title>
        <authorList>
            <person name="Zaburannyi N."/>
            <person name="Bunk B."/>
            <person name="Overmann J."/>
            <person name="Mueller R."/>
        </authorList>
    </citation>
    <scope>NUCLEOTIDE SEQUENCE [LARGE SCALE GENOMIC DNA]</scope>
    <source>
        <strain evidence="3 4">So ceGT47</strain>
    </source>
</reference>